<comment type="caution">
    <text evidence="3">The sequence shown here is derived from an EMBL/GenBank/DDBJ whole genome shotgun (WGS) entry which is preliminary data.</text>
</comment>
<evidence type="ECO:0000313" key="3">
    <source>
        <dbReference type="EMBL" id="MDV6271312.1"/>
    </source>
</evidence>
<reference evidence="3 4" key="1">
    <citation type="submission" date="2023-10" db="EMBL/GenBank/DDBJ databases">
        <title>Development of a sustainable strategy for remediation of hydrocarbon-contaminated territories based on the waste exchange concept.</title>
        <authorList>
            <person name="Krivoruchko A."/>
        </authorList>
    </citation>
    <scope>NUCLEOTIDE SEQUENCE [LARGE SCALE GENOMIC DNA]</scope>
    <source>
        <strain evidence="3 4">IEGM 1203</strain>
    </source>
</reference>
<name>A0ABU4C484_RHOGO</name>
<evidence type="ECO:0000259" key="1">
    <source>
        <dbReference type="Pfam" id="PF18739"/>
    </source>
</evidence>
<feature type="domain" description="Apea-like HEPN" evidence="1">
    <location>
        <begin position="314"/>
        <end position="444"/>
    </location>
</feature>
<evidence type="ECO:0000313" key="4">
    <source>
        <dbReference type="Proteomes" id="UP001185927"/>
    </source>
</evidence>
<evidence type="ECO:0008006" key="5">
    <source>
        <dbReference type="Google" id="ProtNLM"/>
    </source>
</evidence>
<dbReference type="RefSeq" id="WP_317545757.1">
    <property type="nucleotide sequence ID" value="NZ_JAWLKB010000039.1"/>
</dbReference>
<dbReference type="InterPro" id="IPR041229">
    <property type="entry name" value="HEPN_Apea"/>
</dbReference>
<sequence>MTQLLKGQWWHPADNDNKVSGILSIGSADGPSLELIGALANAGVTDGGDEQEWPDTPGWVTPALHGGSEGKLVTVLGAYSPGTRNVMGATVSVEQNISTMYGVLVGGDSYVNSVDDPIFRVLEVELDYLTLWSGMDGIEFDHEDCVIGLKSTHAEALEADLDDWKLRIEKFTGSSTGKDHLGFKEANLTERCVLRIYSREKSSAKSFLEPARTFQNLLTHAMRKPSSIRSMKLFENEDLGHGLAYDWHRVEILPASDEVIHPRTRRNALFTALKIDFPQVVKSWYLIASQLGVTLDVLMGLDYSEHSYYENKLLNVATVIEAVHREFFPDSINRDPELHKTLKDLIKKAIPREHRGILTDFRNDPGYVQRCLELASIPDEAAVKSLLGDVRKWSQWTRNARNDLAHLNPEEGRKVPEEVWYRLASVTTALLHLVLMEKLQISSDLQKRAVDSGALNGASEGYLKASKEHL</sequence>
<dbReference type="InterPro" id="IPR041223">
    <property type="entry name" value="ApeA_NTD"/>
</dbReference>
<gene>
    <name evidence="3" type="ORF">R3Q16_32365</name>
</gene>
<proteinExistence type="predicted"/>
<accession>A0ABU4C484</accession>
<dbReference type="Pfam" id="PF18739">
    <property type="entry name" value="HEPN_Apea"/>
    <property type="match status" value="1"/>
</dbReference>
<keyword evidence="4" id="KW-1185">Reference proteome</keyword>
<dbReference type="Pfam" id="PF18862">
    <property type="entry name" value="ApeA_NTD1"/>
    <property type="match status" value="1"/>
</dbReference>
<feature type="domain" description="ApeA N-terminal" evidence="2">
    <location>
        <begin position="6"/>
        <end position="284"/>
    </location>
</feature>
<dbReference type="EMBL" id="JAWLKB010000039">
    <property type="protein sequence ID" value="MDV6271312.1"/>
    <property type="molecule type" value="Genomic_DNA"/>
</dbReference>
<dbReference type="Proteomes" id="UP001185927">
    <property type="component" value="Unassembled WGS sequence"/>
</dbReference>
<organism evidence="3 4">
    <name type="scientific">Rhodococcus globerulus</name>
    <dbReference type="NCBI Taxonomy" id="33008"/>
    <lineage>
        <taxon>Bacteria</taxon>
        <taxon>Bacillati</taxon>
        <taxon>Actinomycetota</taxon>
        <taxon>Actinomycetes</taxon>
        <taxon>Mycobacteriales</taxon>
        <taxon>Nocardiaceae</taxon>
        <taxon>Rhodococcus</taxon>
    </lineage>
</organism>
<evidence type="ECO:0000259" key="2">
    <source>
        <dbReference type="Pfam" id="PF18862"/>
    </source>
</evidence>
<protein>
    <recommendedName>
        <fullName evidence="5">ApeA N-terminal domain-containing protein</fullName>
    </recommendedName>
</protein>